<comment type="function">
    <text evidence="1 7">Involved in allosteric regulation of aspartate carbamoyltransferase.</text>
</comment>
<organism evidence="10 11">
    <name type="scientific">Natronobacterium gregoryi (strain ATCC 43098 / DSM 3393 / CCM 3738 / CIP 104747 / IAM 13177 / JCM 8860 / NBRC 102187 / NCIMB 2189 / SP2)</name>
    <dbReference type="NCBI Taxonomy" id="797304"/>
    <lineage>
        <taxon>Archaea</taxon>
        <taxon>Methanobacteriati</taxon>
        <taxon>Methanobacteriota</taxon>
        <taxon>Stenosarchaea group</taxon>
        <taxon>Halobacteria</taxon>
        <taxon>Halobacteriales</taxon>
        <taxon>Natrialbaceae</taxon>
        <taxon>Natronobacterium</taxon>
    </lineage>
</organism>
<comment type="similarity">
    <text evidence="2 7">Belongs to the PyrI family.</text>
</comment>
<dbReference type="HAMAP" id="MF_00002">
    <property type="entry name" value="Asp_carb_tr_reg"/>
    <property type="match status" value="1"/>
</dbReference>
<evidence type="ECO:0000256" key="2">
    <source>
        <dbReference type="ARBA" id="ARBA00010498"/>
    </source>
</evidence>
<comment type="caution">
    <text evidence="10">The sequence shown here is derived from an EMBL/GenBank/DDBJ whole genome shotgun (WGS) entry which is preliminary data.</text>
</comment>
<comment type="subunit">
    <text evidence="7">Contains catalytic and regulatory chains.</text>
</comment>
<feature type="binding site" evidence="7">
    <location>
        <position position="144"/>
    </location>
    <ligand>
        <name>Zn(2+)</name>
        <dbReference type="ChEBI" id="CHEBI:29105"/>
    </ligand>
</feature>
<evidence type="ECO:0000256" key="6">
    <source>
        <dbReference type="ARBA" id="ARBA00022975"/>
    </source>
</evidence>
<keyword evidence="10" id="KW-0808">Transferase</keyword>
<feature type="domain" description="Aspartate carbamoyltransferase regulatory subunit N-terminal" evidence="8">
    <location>
        <begin position="12"/>
        <end position="103"/>
    </location>
</feature>
<dbReference type="Pfam" id="PF01948">
    <property type="entry name" value="PyrI"/>
    <property type="match status" value="1"/>
</dbReference>
<feature type="domain" description="Aspartate carbamoyltransferase regulatory subunit C-terminal" evidence="9">
    <location>
        <begin position="109"/>
        <end position="151"/>
    </location>
</feature>
<dbReference type="SUPFAM" id="SSF57825">
    <property type="entry name" value="Aspartate carbamoyltransferase, Regulatory-chain, C-terminal domain"/>
    <property type="match status" value="1"/>
</dbReference>
<dbReference type="GO" id="GO:0006221">
    <property type="term" value="P:pyrimidine nucleotide biosynthetic process"/>
    <property type="evidence" value="ECO:0007669"/>
    <property type="project" value="UniProtKB-UniRule"/>
</dbReference>
<evidence type="ECO:0000313" key="11">
    <source>
        <dbReference type="Proteomes" id="UP000011613"/>
    </source>
</evidence>
<dbReference type="PATRIC" id="fig|797304.7.peg.3605"/>
<dbReference type="GO" id="GO:0006207">
    <property type="term" value="P:'de novo' pyrimidine nucleobase biosynthetic process"/>
    <property type="evidence" value="ECO:0007669"/>
    <property type="project" value="InterPro"/>
</dbReference>
<dbReference type="PANTHER" id="PTHR35805:SF1">
    <property type="entry name" value="ASPARTATE CARBAMOYLTRANSFERASE REGULATORY CHAIN"/>
    <property type="match status" value="1"/>
</dbReference>
<comment type="cofactor">
    <cofactor evidence="7">
        <name>Zn(2+)</name>
        <dbReference type="ChEBI" id="CHEBI:29105"/>
    </cofactor>
    <text evidence="7">Binds 1 zinc ion per subunit.</text>
</comment>
<keyword evidence="5 7" id="KW-0862">Zinc</keyword>
<feature type="binding site" evidence="7">
    <location>
        <position position="115"/>
    </location>
    <ligand>
        <name>Zn(2+)</name>
        <dbReference type="ChEBI" id="CHEBI:29105"/>
    </ligand>
</feature>
<dbReference type="InterPro" id="IPR036793">
    <property type="entry name" value="Asp_carbatrfase_reg_N_sf"/>
</dbReference>
<dbReference type="InterPro" id="IPR020542">
    <property type="entry name" value="Asp_carbamoyltrfase_reg_C"/>
</dbReference>
<dbReference type="InterPro" id="IPR020545">
    <property type="entry name" value="Asp_carbamoyltransf_reg_N"/>
</dbReference>
<dbReference type="GO" id="GO:0046872">
    <property type="term" value="F:metal ion binding"/>
    <property type="evidence" value="ECO:0007669"/>
    <property type="project" value="UniProtKB-KW"/>
</dbReference>
<dbReference type="SUPFAM" id="SSF54893">
    <property type="entry name" value="Aspartate carbamoyltransferase, Regulatory-chain, N-terminal domain"/>
    <property type="match status" value="1"/>
</dbReference>
<keyword evidence="6 7" id="KW-0665">Pyrimidine biosynthesis</keyword>
<protein>
    <recommendedName>
        <fullName evidence="3 7">Aspartate carbamoyltransferase regulatory chain</fullName>
    </recommendedName>
</protein>
<dbReference type="Gene3D" id="3.30.70.140">
    <property type="entry name" value="Aspartate carbamoyltransferase regulatory subunit, N-terminal domain"/>
    <property type="match status" value="1"/>
</dbReference>
<keyword evidence="4 7" id="KW-0479">Metal-binding</keyword>
<evidence type="ECO:0000256" key="5">
    <source>
        <dbReference type="ARBA" id="ARBA00022833"/>
    </source>
</evidence>
<evidence type="ECO:0000313" key="10">
    <source>
        <dbReference type="EMBL" id="ELY62563.1"/>
    </source>
</evidence>
<dbReference type="Pfam" id="PF02748">
    <property type="entry name" value="PyrI_C"/>
    <property type="match status" value="1"/>
</dbReference>
<dbReference type="InterPro" id="IPR002801">
    <property type="entry name" value="Asp_carbamoylTrfase_reg"/>
</dbReference>
<dbReference type="GO" id="GO:0009347">
    <property type="term" value="C:aspartate carbamoyltransferase complex"/>
    <property type="evidence" value="ECO:0007669"/>
    <property type="project" value="InterPro"/>
</dbReference>
<dbReference type="InterPro" id="IPR036792">
    <property type="entry name" value="Asp_carbatrfase_reg_C_sf"/>
</dbReference>
<reference evidence="10 11" key="1">
    <citation type="journal article" date="2014" name="PLoS Genet.">
        <title>Phylogenetically driven sequencing of extremely halophilic archaea reveals strategies for static and dynamic osmo-response.</title>
        <authorList>
            <person name="Becker E.A."/>
            <person name="Seitzer P.M."/>
            <person name="Tritt A."/>
            <person name="Larsen D."/>
            <person name="Krusor M."/>
            <person name="Yao A.I."/>
            <person name="Wu D."/>
            <person name="Madern D."/>
            <person name="Eisen J.A."/>
            <person name="Darling A.E."/>
            <person name="Facciotti M.T."/>
        </authorList>
    </citation>
    <scope>NUCLEOTIDE SEQUENCE [LARGE SCALE GENOMIC DNA]</scope>
    <source>
        <strain evidence="10 11">SP2</strain>
    </source>
</reference>
<feature type="binding site" evidence="7">
    <location>
        <position position="141"/>
    </location>
    <ligand>
        <name>Zn(2+)</name>
        <dbReference type="ChEBI" id="CHEBI:29105"/>
    </ligand>
</feature>
<evidence type="ECO:0000259" key="8">
    <source>
        <dbReference type="Pfam" id="PF01948"/>
    </source>
</evidence>
<name>L9XPP4_NATGS</name>
<evidence type="ECO:0000256" key="4">
    <source>
        <dbReference type="ARBA" id="ARBA00022723"/>
    </source>
</evidence>
<sequence>MEVMTMSNDEHLRVSKIKDGTVIDHIRAGQALKVLGILGIDGANDEQITVGMNVSSDRHSRKDIVKIEGRELSQEEVDVLSLIAPNATINIVRNYEVAEKRRVDRPDVVEGVLSCPNPNCITANNEPVTSKFDVLEDGTRCRYCEQIISDDIPSLIDPE</sequence>
<gene>
    <name evidence="7" type="primary">pyrI</name>
    <name evidence="10" type="ORF">C490_17786</name>
</gene>
<evidence type="ECO:0000256" key="1">
    <source>
        <dbReference type="ARBA" id="ARBA00002565"/>
    </source>
</evidence>
<dbReference type="Proteomes" id="UP000011613">
    <property type="component" value="Unassembled WGS sequence"/>
</dbReference>
<dbReference type="EMBL" id="AOIC01000124">
    <property type="protein sequence ID" value="ELY62563.1"/>
    <property type="molecule type" value="Genomic_DNA"/>
</dbReference>
<evidence type="ECO:0000256" key="7">
    <source>
        <dbReference type="HAMAP-Rule" id="MF_00002"/>
    </source>
</evidence>
<dbReference type="Gene3D" id="2.30.30.20">
    <property type="entry name" value="Aspartate carbamoyltransferase regulatory subunit, C-terminal domain"/>
    <property type="match status" value="1"/>
</dbReference>
<evidence type="ECO:0000256" key="3">
    <source>
        <dbReference type="ARBA" id="ARBA00021764"/>
    </source>
</evidence>
<dbReference type="NCBIfam" id="TIGR00240">
    <property type="entry name" value="ATCase_reg"/>
    <property type="match status" value="1"/>
</dbReference>
<proteinExistence type="inferred from homology"/>
<dbReference type="GO" id="GO:0016740">
    <property type="term" value="F:transferase activity"/>
    <property type="evidence" value="ECO:0007669"/>
    <property type="project" value="UniProtKB-KW"/>
</dbReference>
<accession>L9XPP4</accession>
<dbReference type="PANTHER" id="PTHR35805">
    <property type="entry name" value="ASPARTATE CARBAMOYLTRANSFERASE REGULATORY CHAIN"/>
    <property type="match status" value="1"/>
</dbReference>
<dbReference type="AlphaFoldDB" id="L9XPP4"/>
<evidence type="ECO:0000259" key="9">
    <source>
        <dbReference type="Pfam" id="PF02748"/>
    </source>
</evidence>
<feature type="binding site" evidence="7">
    <location>
        <position position="120"/>
    </location>
    <ligand>
        <name>Zn(2+)</name>
        <dbReference type="ChEBI" id="CHEBI:29105"/>
    </ligand>
</feature>